<evidence type="ECO:0000313" key="2">
    <source>
        <dbReference type="EnsemblPlants" id="OPUNC09G08280.1"/>
    </source>
</evidence>
<dbReference type="HOGENOM" id="CLU_2945791_0_0_1"/>
<sequence>MEMLAARVWGDSGDRDEERGREEGVILRPASTWKHKRRITLMGIPKYNYNKRLKLRKEVD</sequence>
<dbReference type="EnsemblPlants" id="OPUNC09G08280.1">
    <property type="protein sequence ID" value="OPUNC09G08280.1"/>
    <property type="gene ID" value="OPUNC09G08280"/>
</dbReference>
<feature type="compositionally biased region" description="Basic and acidic residues" evidence="1">
    <location>
        <begin position="12"/>
        <end position="21"/>
    </location>
</feature>
<reference evidence="2" key="2">
    <citation type="submission" date="2018-05" db="EMBL/GenBank/DDBJ databases">
        <title>OpunRS2 (Oryza punctata Reference Sequence Version 2).</title>
        <authorList>
            <person name="Zhang J."/>
            <person name="Kudrna D."/>
            <person name="Lee S."/>
            <person name="Talag J."/>
            <person name="Welchert J."/>
            <person name="Wing R.A."/>
        </authorList>
    </citation>
    <scope>NUCLEOTIDE SEQUENCE [LARGE SCALE GENOMIC DNA]</scope>
</reference>
<feature type="region of interest" description="Disordered" evidence="1">
    <location>
        <begin position="1"/>
        <end position="21"/>
    </location>
</feature>
<accession>A0A0E0M110</accession>
<evidence type="ECO:0000313" key="3">
    <source>
        <dbReference type="Proteomes" id="UP000026962"/>
    </source>
</evidence>
<dbReference type="AlphaFoldDB" id="A0A0E0M110"/>
<keyword evidence="3" id="KW-1185">Reference proteome</keyword>
<name>A0A0E0M110_ORYPU</name>
<protein>
    <submittedName>
        <fullName evidence="2">Uncharacterized protein</fullName>
    </submittedName>
</protein>
<reference evidence="2" key="1">
    <citation type="submission" date="2015-04" db="UniProtKB">
        <authorList>
            <consortium name="EnsemblPlants"/>
        </authorList>
    </citation>
    <scope>IDENTIFICATION</scope>
</reference>
<evidence type="ECO:0000256" key="1">
    <source>
        <dbReference type="SAM" id="MobiDB-lite"/>
    </source>
</evidence>
<dbReference type="Gramene" id="OPUNC09G08280.1">
    <property type="protein sequence ID" value="OPUNC09G08280.1"/>
    <property type="gene ID" value="OPUNC09G08280"/>
</dbReference>
<proteinExistence type="predicted"/>
<organism evidence="2">
    <name type="scientific">Oryza punctata</name>
    <name type="common">Red rice</name>
    <dbReference type="NCBI Taxonomy" id="4537"/>
    <lineage>
        <taxon>Eukaryota</taxon>
        <taxon>Viridiplantae</taxon>
        <taxon>Streptophyta</taxon>
        <taxon>Embryophyta</taxon>
        <taxon>Tracheophyta</taxon>
        <taxon>Spermatophyta</taxon>
        <taxon>Magnoliopsida</taxon>
        <taxon>Liliopsida</taxon>
        <taxon>Poales</taxon>
        <taxon>Poaceae</taxon>
        <taxon>BOP clade</taxon>
        <taxon>Oryzoideae</taxon>
        <taxon>Oryzeae</taxon>
        <taxon>Oryzinae</taxon>
        <taxon>Oryza</taxon>
    </lineage>
</organism>
<dbReference type="Proteomes" id="UP000026962">
    <property type="component" value="Chromosome 9"/>
</dbReference>